<dbReference type="EMBL" id="MKJU01000035">
    <property type="protein sequence ID" value="OHU87183.1"/>
    <property type="molecule type" value="Genomic_DNA"/>
</dbReference>
<dbReference type="STRING" id="1859457.BET10_00820"/>
<dbReference type="InterPro" id="IPR028082">
    <property type="entry name" value="Peripla_BP_I"/>
</dbReference>
<reference evidence="5 6" key="1">
    <citation type="submission" date="2016-09" db="EMBL/GenBank/DDBJ databases">
        <title>Pseudoalteromonas amylolytica sp. nov., isolated from the surface seawater.</title>
        <authorList>
            <person name="Wu Y.-H."/>
            <person name="Cheng H."/>
            <person name="Jin X.-B."/>
            <person name="Wang C.-S."/>
            <person name="Xu X.-W."/>
        </authorList>
    </citation>
    <scope>NUCLEOTIDE SEQUENCE [LARGE SCALE GENOMIC DNA]</scope>
    <source>
        <strain evidence="5 6">JW1</strain>
    </source>
</reference>
<sequence>MRLCNWLMCSCLFICFTSVAREAPRILKIYHDSDYSNHHASALAMKMGLVTAFAEVNNQVQGYELQLIEKDNRGNSNRSFLHIRQYLNDPDALAVLGGLHSPPYIKYRKFINESGVLLLIPWAAGGPITRYPDAQNWVFRLSVDDSKAGYTLVEHAQQSLRCENIHLLLENTPWGKSNEKTMRTAMGDTPIAGVTWFNWNTQYASAKIIIRDIVTSDTDCIVFVGNAPEGKHFVNAMASLKNQDRLPIISHWGITGGAFYPAVKESLNNGLVLHFIQSCFSLRDYRHHTLAKEAVDLAKNQFPEQLVHPEQLAAPTGFIHSYDLGRLLLQGLGQITLSDDMKSNRAQLRAALEHLDGSVVGLLKTYQRPFSVWSTTNQDAHEALGQDDFCMAKYDLDGGVTLLPKGAKKVIGNEATSD</sequence>
<dbReference type="AlphaFoldDB" id="A0A1S1MPU0"/>
<evidence type="ECO:0000256" key="2">
    <source>
        <dbReference type="ARBA" id="ARBA00022729"/>
    </source>
</evidence>
<gene>
    <name evidence="5" type="ORF">BET10_00820</name>
</gene>
<evidence type="ECO:0000256" key="1">
    <source>
        <dbReference type="ARBA" id="ARBA00010062"/>
    </source>
</evidence>
<dbReference type="InterPro" id="IPR051010">
    <property type="entry name" value="BCAA_transport"/>
</dbReference>
<dbReference type="SUPFAM" id="SSF53822">
    <property type="entry name" value="Periplasmic binding protein-like I"/>
    <property type="match status" value="1"/>
</dbReference>
<proteinExistence type="inferred from homology"/>
<evidence type="ECO:0000259" key="4">
    <source>
        <dbReference type="Pfam" id="PF13458"/>
    </source>
</evidence>
<dbReference type="CDD" id="cd19979">
    <property type="entry name" value="PBP1_ABC_ligand_binding-like"/>
    <property type="match status" value="1"/>
</dbReference>
<comment type="caution">
    <text evidence="5">The sequence shown here is derived from an EMBL/GenBank/DDBJ whole genome shotgun (WGS) entry which is preliminary data.</text>
</comment>
<dbReference type="Pfam" id="PF13458">
    <property type="entry name" value="Peripla_BP_6"/>
    <property type="match status" value="1"/>
</dbReference>
<dbReference type="PANTHER" id="PTHR30483">
    <property type="entry name" value="LEUCINE-SPECIFIC-BINDING PROTEIN"/>
    <property type="match status" value="1"/>
</dbReference>
<feature type="domain" description="Leucine-binding protein" evidence="4">
    <location>
        <begin position="41"/>
        <end position="248"/>
    </location>
</feature>
<keyword evidence="2 3" id="KW-0732">Signal</keyword>
<name>A0A1S1MPU0_9GAMM</name>
<dbReference type="InterPro" id="IPR028081">
    <property type="entry name" value="Leu-bd"/>
</dbReference>
<dbReference type="Proteomes" id="UP000179786">
    <property type="component" value="Unassembled WGS sequence"/>
</dbReference>
<organism evidence="5 6">
    <name type="scientific">Pseudoalteromonas amylolytica</name>
    <dbReference type="NCBI Taxonomy" id="1859457"/>
    <lineage>
        <taxon>Bacteria</taxon>
        <taxon>Pseudomonadati</taxon>
        <taxon>Pseudomonadota</taxon>
        <taxon>Gammaproteobacteria</taxon>
        <taxon>Alteromonadales</taxon>
        <taxon>Pseudoalteromonadaceae</taxon>
        <taxon>Pseudoalteromonas</taxon>
    </lineage>
</organism>
<evidence type="ECO:0000313" key="5">
    <source>
        <dbReference type="EMBL" id="OHU87183.1"/>
    </source>
</evidence>
<accession>A0A1S1MPU0</accession>
<keyword evidence="6" id="KW-1185">Reference proteome</keyword>
<comment type="similarity">
    <text evidence="1">Belongs to the leucine-binding protein family.</text>
</comment>
<feature type="signal peptide" evidence="3">
    <location>
        <begin position="1"/>
        <end position="20"/>
    </location>
</feature>
<dbReference type="Gene3D" id="3.40.50.2300">
    <property type="match status" value="2"/>
</dbReference>
<feature type="chain" id="PRO_5010265747" description="Leucine-binding protein domain-containing protein" evidence="3">
    <location>
        <begin position="21"/>
        <end position="418"/>
    </location>
</feature>
<evidence type="ECO:0000313" key="6">
    <source>
        <dbReference type="Proteomes" id="UP000179786"/>
    </source>
</evidence>
<evidence type="ECO:0000256" key="3">
    <source>
        <dbReference type="SAM" id="SignalP"/>
    </source>
</evidence>
<protein>
    <recommendedName>
        <fullName evidence="4">Leucine-binding protein domain-containing protein</fullName>
    </recommendedName>
</protein>
<dbReference type="OrthoDB" id="9147078at2"/>